<evidence type="ECO:0000313" key="2">
    <source>
        <dbReference type="Proteomes" id="UP000036367"/>
    </source>
</evidence>
<dbReference type="PATRIC" id="fig|595434.4.peg.5100"/>
<name>A0A0J1B6E2_RHOIS</name>
<dbReference type="EMBL" id="LECT01000044">
    <property type="protein sequence ID" value="KLU02302.1"/>
    <property type="molecule type" value="Genomic_DNA"/>
</dbReference>
<accession>A0A0J1B6E2</accession>
<gene>
    <name evidence="1" type="ORF">RISK_005368</name>
</gene>
<evidence type="ECO:0000313" key="1">
    <source>
        <dbReference type="EMBL" id="KLU02302.1"/>
    </source>
</evidence>
<comment type="caution">
    <text evidence="1">The sequence shown here is derived from an EMBL/GenBank/DDBJ whole genome shotgun (WGS) entry which is preliminary data.</text>
</comment>
<dbReference type="Proteomes" id="UP000036367">
    <property type="component" value="Unassembled WGS sequence"/>
</dbReference>
<protein>
    <submittedName>
        <fullName evidence="1">Uncharacterized protein</fullName>
    </submittedName>
</protein>
<sequence>MVMRVLFPESSQFAALLIGLNLCEYACRPCHDLTPLIAGRNPPCIAA</sequence>
<organism evidence="1 2">
    <name type="scientific">Rhodopirellula islandica</name>
    <dbReference type="NCBI Taxonomy" id="595434"/>
    <lineage>
        <taxon>Bacteria</taxon>
        <taxon>Pseudomonadati</taxon>
        <taxon>Planctomycetota</taxon>
        <taxon>Planctomycetia</taxon>
        <taxon>Pirellulales</taxon>
        <taxon>Pirellulaceae</taxon>
        <taxon>Rhodopirellula</taxon>
    </lineage>
</organism>
<proteinExistence type="predicted"/>
<dbReference type="AlphaFoldDB" id="A0A0J1B6E2"/>
<keyword evidence="2" id="KW-1185">Reference proteome</keyword>
<reference evidence="1" key="1">
    <citation type="submission" date="2015-05" db="EMBL/GenBank/DDBJ databases">
        <title>Permanent draft genome of Rhodopirellula islandicus K833.</title>
        <authorList>
            <person name="Kizina J."/>
            <person name="Richter M."/>
            <person name="Glockner F.O."/>
            <person name="Harder J."/>
        </authorList>
    </citation>
    <scope>NUCLEOTIDE SEQUENCE [LARGE SCALE GENOMIC DNA]</scope>
    <source>
        <strain evidence="1">K833</strain>
    </source>
</reference>